<dbReference type="Gene3D" id="3.30.70.120">
    <property type="match status" value="1"/>
</dbReference>
<sequence length="104" mass="11201">MTEFVIVTTTVDDAATAERIARNVVERRLAACAGVVARRSVYRWKGAVETADEFAVELKTLASVAPALEAAIRELHPYELPEVVVTPIVGGSAAYLAWMREGVG</sequence>
<evidence type="ECO:0000313" key="5">
    <source>
        <dbReference type="Proteomes" id="UP001143400"/>
    </source>
</evidence>
<reference evidence="2" key="1">
    <citation type="journal article" date="2014" name="Int. J. Syst. Evol. Microbiol.">
        <title>Complete genome sequence of Corynebacterium casei LMG S-19264T (=DSM 44701T), isolated from a smear-ripened cheese.</title>
        <authorList>
            <consortium name="US DOE Joint Genome Institute (JGI-PGF)"/>
            <person name="Walter F."/>
            <person name="Albersmeier A."/>
            <person name="Kalinowski J."/>
            <person name="Ruckert C."/>
        </authorList>
    </citation>
    <scope>NUCLEOTIDE SEQUENCE</scope>
    <source>
        <strain evidence="2">VKM B-1606</strain>
    </source>
</reference>
<dbReference type="GO" id="GO:0010038">
    <property type="term" value="P:response to metal ion"/>
    <property type="evidence" value="ECO:0007669"/>
    <property type="project" value="InterPro"/>
</dbReference>
<dbReference type="Pfam" id="PF03091">
    <property type="entry name" value="CutA1"/>
    <property type="match status" value="1"/>
</dbReference>
<dbReference type="PANTHER" id="PTHR23419:SF8">
    <property type="entry name" value="FI09726P"/>
    <property type="match status" value="1"/>
</dbReference>
<dbReference type="PANTHER" id="PTHR23419">
    <property type="entry name" value="DIVALENT CATION TOLERANCE CUTA-RELATED"/>
    <property type="match status" value="1"/>
</dbReference>
<evidence type="ECO:0000313" key="3">
    <source>
        <dbReference type="EMBL" id="MBM7852298.1"/>
    </source>
</evidence>
<dbReference type="RefSeq" id="WP_204950707.1">
    <property type="nucleotide sequence ID" value="NZ_BSFF01000003.1"/>
</dbReference>
<dbReference type="EMBL" id="BSFF01000003">
    <property type="protein sequence ID" value="GLK56507.1"/>
    <property type="molecule type" value="Genomic_DNA"/>
</dbReference>
<dbReference type="InterPro" id="IPR004323">
    <property type="entry name" value="Ion_tolerance_CutA"/>
</dbReference>
<proteinExistence type="inferred from homology"/>
<reference evidence="2" key="3">
    <citation type="submission" date="2023-01" db="EMBL/GenBank/DDBJ databases">
        <authorList>
            <person name="Sun Q."/>
            <person name="Evtushenko L."/>
        </authorList>
    </citation>
    <scope>NUCLEOTIDE SEQUENCE</scope>
    <source>
        <strain evidence="2">VKM B-1606</strain>
    </source>
</reference>
<dbReference type="Proteomes" id="UP001143400">
    <property type="component" value="Unassembled WGS sequence"/>
</dbReference>
<dbReference type="GO" id="GO:0005507">
    <property type="term" value="F:copper ion binding"/>
    <property type="evidence" value="ECO:0007669"/>
    <property type="project" value="TreeGrafter"/>
</dbReference>
<organism evidence="2 5">
    <name type="scientific">Methylopila capsulata</name>
    <dbReference type="NCBI Taxonomy" id="61654"/>
    <lineage>
        <taxon>Bacteria</taxon>
        <taxon>Pseudomonadati</taxon>
        <taxon>Pseudomonadota</taxon>
        <taxon>Alphaproteobacteria</taxon>
        <taxon>Hyphomicrobiales</taxon>
        <taxon>Methylopilaceae</taxon>
        <taxon>Methylopila</taxon>
    </lineage>
</organism>
<dbReference type="EMBL" id="JAFBCY010000003">
    <property type="protein sequence ID" value="MBM7852298.1"/>
    <property type="molecule type" value="Genomic_DNA"/>
</dbReference>
<keyword evidence="4" id="KW-1185">Reference proteome</keyword>
<evidence type="ECO:0000256" key="1">
    <source>
        <dbReference type="ARBA" id="ARBA00010169"/>
    </source>
</evidence>
<evidence type="ECO:0000313" key="2">
    <source>
        <dbReference type="EMBL" id="GLK56507.1"/>
    </source>
</evidence>
<dbReference type="AlphaFoldDB" id="A0A9W6IU13"/>
<gene>
    <name evidence="2" type="primary">cutA</name>
    <name evidence="2" type="ORF">GCM10008170_25260</name>
    <name evidence="3" type="ORF">JOD31_002540</name>
</gene>
<reference evidence="3 4" key="2">
    <citation type="submission" date="2021-01" db="EMBL/GenBank/DDBJ databases">
        <title>Genomic Encyclopedia of Type Strains, Phase IV (KMG-IV): sequencing the most valuable type-strain genomes for metagenomic binning, comparative biology and taxonomic classification.</title>
        <authorList>
            <person name="Goeker M."/>
        </authorList>
    </citation>
    <scope>NUCLEOTIDE SEQUENCE [LARGE SCALE GENOMIC DNA]</scope>
    <source>
        <strain evidence="3 4">DSM 6130</strain>
    </source>
</reference>
<dbReference type="Proteomes" id="UP000758856">
    <property type="component" value="Unassembled WGS sequence"/>
</dbReference>
<name>A0A9W6IU13_9HYPH</name>
<evidence type="ECO:0000313" key="4">
    <source>
        <dbReference type="Proteomes" id="UP000758856"/>
    </source>
</evidence>
<protein>
    <submittedName>
        <fullName evidence="2 3">Divalent cation tolerance protein</fullName>
    </submittedName>
</protein>
<comment type="caution">
    <text evidence="2">The sequence shown here is derived from an EMBL/GenBank/DDBJ whole genome shotgun (WGS) entry which is preliminary data.</text>
</comment>
<accession>A0A9W6IU13</accession>
<comment type="similarity">
    <text evidence="1">Belongs to the CutA family.</text>
</comment>
<dbReference type="InterPro" id="IPR011322">
    <property type="entry name" value="N-reg_PII-like_a/b"/>
</dbReference>
<dbReference type="InterPro" id="IPR015867">
    <property type="entry name" value="N-reg_PII/ATP_PRibTrfase_C"/>
</dbReference>
<dbReference type="SUPFAM" id="SSF54913">
    <property type="entry name" value="GlnB-like"/>
    <property type="match status" value="1"/>
</dbReference>